<evidence type="ECO:0000256" key="1">
    <source>
        <dbReference type="ARBA" id="ARBA00010688"/>
    </source>
</evidence>
<protein>
    <recommendedName>
        <fullName evidence="4">Carbohydrate kinase PfkB domain-containing protein</fullName>
    </recommendedName>
</protein>
<sequence>MRDGERTLLTHAGANTTFADHLDGAFDELADYLTRARFLHVTSFLDDRSPGRLRALLTAVKAKRPQTLISLDPGHVWCTNRTADIDGILRLADFLLVNRREFEALGDLPGNAVTVVKQPSGTRWHGPGGDGFRPQKPLPTAEIGDATGAGDVFAAGLLTELCRDPTRLGPGCDLGMHLAREKLRRAV</sequence>
<dbReference type="GO" id="GO:0016301">
    <property type="term" value="F:kinase activity"/>
    <property type="evidence" value="ECO:0007669"/>
    <property type="project" value="UniProtKB-KW"/>
</dbReference>
<proteinExistence type="inferred from homology"/>
<dbReference type="InterPro" id="IPR029056">
    <property type="entry name" value="Ribokinase-like"/>
</dbReference>
<dbReference type="GO" id="GO:0010264">
    <property type="term" value="P:myo-inositol hexakisphosphate biosynthetic process"/>
    <property type="evidence" value="ECO:0007669"/>
    <property type="project" value="TreeGrafter"/>
</dbReference>
<dbReference type="AlphaFoldDB" id="A0A919TX70"/>
<evidence type="ECO:0000256" key="3">
    <source>
        <dbReference type="ARBA" id="ARBA00022777"/>
    </source>
</evidence>
<evidence type="ECO:0000313" key="6">
    <source>
        <dbReference type="Proteomes" id="UP000623608"/>
    </source>
</evidence>
<dbReference type="SUPFAM" id="SSF53613">
    <property type="entry name" value="Ribokinase-like"/>
    <property type="match status" value="1"/>
</dbReference>
<dbReference type="Proteomes" id="UP000623608">
    <property type="component" value="Unassembled WGS sequence"/>
</dbReference>
<feature type="domain" description="Carbohydrate kinase PfkB" evidence="4">
    <location>
        <begin position="3"/>
        <end position="163"/>
    </location>
</feature>
<reference evidence="5" key="1">
    <citation type="submission" date="2021-01" db="EMBL/GenBank/DDBJ databases">
        <title>Whole genome shotgun sequence of Actinoplanes tereljensis NBRC 105297.</title>
        <authorList>
            <person name="Komaki H."/>
            <person name="Tamura T."/>
        </authorList>
    </citation>
    <scope>NUCLEOTIDE SEQUENCE</scope>
    <source>
        <strain evidence="5">NBRC 105297</strain>
    </source>
</reference>
<dbReference type="PANTHER" id="PTHR43085">
    <property type="entry name" value="HEXOKINASE FAMILY MEMBER"/>
    <property type="match status" value="1"/>
</dbReference>
<keyword evidence="3" id="KW-0418">Kinase</keyword>
<dbReference type="InterPro" id="IPR011611">
    <property type="entry name" value="PfkB_dom"/>
</dbReference>
<comment type="similarity">
    <text evidence="1">Belongs to the carbohydrate kinase PfkB family.</text>
</comment>
<accession>A0A919TX70</accession>
<dbReference type="Gene3D" id="3.40.1190.20">
    <property type="match status" value="1"/>
</dbReference>
<keyword evidence="2" id="KW-0808">Transferase</keyword>
<evidence type="ECO:0000256" key="2">
    <source>
        <dbReference type="ARBA" id="ARBA00022679"/>
    </source>
</evidence>
<dbReference type="InterPro" id="IPR050306">
    <property type="entry name" value="PfkB_Carbo_kinase"/>
</dbReference>
<comment type="caution">
    <text evidence="5">The sequence shown here is derived from an EMBL/GenBank/DDBJ whole genome shotgun (WGS) entry which is preliminary data.</text>
</comment>
<name>A0A919TX70_9ACTN</name>
<dbReference type="EMBL" id="BOMY01000055">
    <property type="protein sequence ID" value="GIF25926.1"/>
    <property type="molecule type" value="Genomic_DNA"/>
</dbReference>
<dbReference type="Pfam" id="PF00294">
    <property type="entry name" value="PfkB"/>
    <property type="match status" value="1"/>
</dbReference>
<gene>
    <name evidence="5" type="ORF">Ate02nite_86560</name>
</gene>
<evidence type="ECO:0000313" key="5">
    <source>
        <dbReference type="EMBL" id="GIF25926.1"/>
    </source>
</evidence>
<evidence type="ECO:0000259" key="4">
    <source>
        <dbReference type="Pfam" id="PF00294"/>
    </source>
</evidence>
<organism evidence="5 6">
    <name type="scientific">Paractinoplanes tereljensis</name>
    <dbReference type="NCBI Taxonomy" id="571912"/>
    <lineage>
        <taxon>Bacteria</taxon>
        <taxon>Bacillati</taxon>
        <taxon>Actinomycetota</taxon>
        <taxon>Actinomycetes</taxon>
        <taxon>Micromonosporales</taxon>
        <taxon>Micromonosporaceae</taxon>
        <taxon>Paractinoplanes</taxon>
    </lineage>
</organism>
<keyword evidence="6" id="KW-1185">Reference proteome</keyword>
<dbReference type="PANTHER" id="PTHR43085:SF13">
    <property type="entry name" value="INOSITOL 3-KINASE"/>
    <property type="match status" value="1"/>
</dbReference>